<dbReference type="SUPFAM" id="SSF111369">
    <property type="entry name" value="HlyD-like secretion proteins"/>
    <property type="match status" value="1"/>
</dbReference>
<evidence type="ECO:0000259" key="5">
    <source>
        <dbReference type="Pfam" id="PF25917"/>
    </source>
</evidence>
<feature type="compositionally biased region" description="Polar residues" evidence="3">
    <location>
        <begin position="394"/>
        <end position="405"/>
    </location>
</feature>
<dbReference type="Pfam" id="PF25876">
    <property type="entry name" value="HH_MFP_RND"/>
    <property type="match status" value="1"/>
</dbReference>
<dbReference type="GO" id="GO:0005886">
    <property type="term" value="C:plasma membrane"/>
    <property type="evidence" value="ECO:0007669"/>
    <property type="project" value="UniProtKB-SubCell"/>
</dbReference>
<dbReference type="PROSITE" id="PS51257">
    <property type="entry name" value="PROKAR_LIPOPROTEIN"/>
    <property type="match status" value="1"/>
</dbReference>
<proteinExistence type="inferred from homology"/>
<organism evidence="9">
    <name type="scientific">Desulfatirhabdium butyrativorans</name>
    <dbReference type="NCBI Taxonomy" id="340467"/>
    <lineage>
        <taxon>Bacteria</taxon>
        <taxon>Pseudomonadati</taxon>
        <taxon>Thermodesulfobacteriota</taxon>
        <taxon>Desulfobacteria</taxon>
        <taxon>Desulfobacterales</taxon>
        <taxon>Desulfatirhabdiaceae</taxon>
        <taxon>Desulfatirhabdium</taxon>
    </lineage>
</organism>
<protein>
    <submittedName>
        <fullName evidence="9">Efflux RND transporter periplasmic adaptor subunit</fullName>
    </submittedName>
</protein>
<evidence type="ECO:0000256" key="3">
    <source>
        <dbReference type="SAM" id="MobiDB-lite"/>
    </source>
</evidence>
<evidence type="ECO:0000259" key="4">
    <source>
        <dbReference type="Pfam" id="PF25876"/>
    </source>
</evidence>
<evidence type="ECO:0000259" key="7">
    <source>
        <dbReference type="Pfam" id="PF25967"/>
    </source>
</evidence>
<dbReference type="AlphaFoldDB" id="A0A7C4RUY0"/>
<dbReference type="InterPro" id="IPR058625">
    <property type="entry name" value="MdtA-like_BSH"/>
</dbReference>
<evidence type="ECO:0000256" key="2">
    <source>
        <dbReference type="ARBA" id="ARBA00009477"/>
    </source>
</evidence>
<reference evidence="9" key="1">
    <citation type="journal article" date="2020" name="mSystems">
        <title>Genome- and Community-Level Interaction Insights into Carbon Utilization and Element Cycling Functions of Hydrothermarchaeota in Hydrothermal Sediment.</title>
        <authorList>
            <person name="Zhou Z."/>
            <person name="Liu Y."/>
            <person name="Xu W."/>
            <person name="Pan J."/>
            <person name="Luo Z.H."/>
            <person name="Li M."/>
        </authorList>
    </citation>
    <scope>NUCLEOTIDE SEQUENCE [LARGE SCALE GENOMIC DNA]</scope>
    <source>
        <strain evidence="9">SpSt-477</strain>
    </source>
</reference>
<comment type="subcellular location">
    <subcellularLocation>
        <location evidence="1">Cell envelope</location>
    </subcellularLocation>
</comment>
<gene>
    <name evidence="8" type="ORF">ENS29_04265</name>
    <name evidence="9" type="ORF">ENS29_17515</name>
</gene>
<feature type="region of interest" description="Disordered" evidence="3">
    <location>
        <begin position="374"/>
        <end position="405"/>
    </location>
</feature>
<dbReference type="Pfam" id="PF25944">
    <property type="entry name" value="Beta-barrel_RND"/>
    <property type="match status" value="1"/>
</dbReference>
<dbReference type="InterPro" id="IPR058627">
    <property type="entry name" value="MdtA-like_C"/>
</dbReference>
<name>A0A7C4RUY0_9BACT</name>
<evidence type="ECO:0000256" key="1">
    <source>
        <dbReference type="ARBA" id="ARBA00004196"/>
    </source>
</evidence>
<dbReference type="InterPro" id="IPR058624">
    <property type="entry name" value="MdtA-like_HH"/>
</dbReference>
<dbReference type="FunFam" id="2.40.420.20:FF:000001">
    <property type="entry name" value="Efflux RND transporter periplasmic adaptor subunit"/>
    <property type="match status" value="1"/>
</dbReference>
<dbReference type="Gene3D" id="2.40.420.20">
    <property type="match status" value="1"/>
</dbReference>
<dbReference type="Gene3D" id="1.10.287.470">
    <property type="entry name" value="Helix hairpin bin"/>
    <property type="match status" value="1"/>
</dbReference>
<dbReference type="InterPro" id="IPR006143">
    <property type="entry name" value="RND_pump_MFP"/>
</dbReference>
<comment type="caution">
    <text evidence="9">The sequence shown here is derived from an EMBL/GenBank/DDBJ whole genome shotgun (WGS) entry which is preliminary data.</text>
</comment>
<dbReference type="PANTHER" id="PTHR30158">
    <property type="entry name" value="ACRA/E-RELATED COMPONENT OF DRUG EFFLUX TRANSPORTER"/>
    <property type="match status" value="1"/>
</dbReference>
<accession>A0A7C4RUY0</accession>
<dbReference type="Pfam" id="PF25917">
    <property type="entry name" value="BSH_RND"/>
    <property type="match status" value="1"/>
</dbReference>
<evidence type="ECO:0000259" key="6">
    <source>
        <dbReference type="Pfam" id="PF25944"/>
    </source>
</evidence>
<dbReference type="NCBIfam" id="TIGR01730">
    <property type="entry name" value="RND_mfp"/>
    <property type="match status" value="1"/>
</dbReference>
<feature type="domain" description="Multidrug resistance protein MdtA-like alpha-helical hairpin" evidence="4">
    <location>
        <begin position="106"/>
        <end position="175"/>
    </location>
</feature>
<comment type="similarity">
    <text evidence="2">Belongs to the membrane fusion protein (MFP) (TC 8.A.1) family.</text>
</comment>
<dbReference type="GO" id="GO:0022857">
    <property type="term" value="F:transmembrane transporter activity"/>
    <property type="evidence" value="ECO:0007669"/>
    <property type="project" value="InterPro"/>
</dbReference>
<dbReference type="Pfam" id="PF25967">
    <property type="entry name" value="RND-MFP_C"/>
    <property type="match status" value="1"/>
</dbReference>
<dbReference type="GO" id="GO:0046677">
    <property type="term" value="P:response to antibiotic"/>
    <property type="evidence" value="ECO:0007669"/>
    <property type="project" value="TreeGrafter"/>
</dbReference>
<dbReference type="EMBL" id="DSUH01000095">
    <property type="protein sequence ID" value="HGU32053.1"/>
    <property type="molecule type" value="Genomic_DNA"/>
</dbReference>
<feature type="domain" description="Multidrug resistance protein MdtA-like barrel-sandwich hybrid" evidence="5">
    <location>
        <begin position="66"/>
        <end position="208"/>
    </location>
</feature>
<feature type="domain" description="Multidrug resistance protein MdtA-like beta-barrel" evidence="6">
    <location>
        <begin position="212"/>
        <end position="300"/>
    </location>
</feature>
<dbReference type="Gene3D" id="2.40.30.170">
    <property type="match status" value="1"/>
</dbReference>
<dbReference type="InterPro" id="IPR058626">
    <property type="entry name" value="MdtA-like_b-barrel"/>
</dbReference>
<dbReference type="Gene3D" id="2.40.50.100">
    <property type="match status" value="1"/>
</dbReference>
<feature type="domain" description="Multidrug resistance protein MdtA-like C-terminal permuted SH3" evidence="7">
    <location>
        <begin position="307"/>
        <end position="368"/>
    </location>
</feature>
<evidence type="ECO:0000313" key="8">
    <source>
        <dbReference type="EMBL" id="HGU32053.1"/>
    </source>
</evidence>
<dbReference type="PANTHER" id="PTHR30158:SF3">
    <property type="entry name" value="MULTIDRUG EFFLUX PUMP SUBUNIT ACRA-RELATED"/>
    <property type="match status" value="1"/>
</dbReference>
<sequence length="405" mass="43853">MTVPFRDRIALVSVVLLSGFFMFLGCQQKPQGPPQMPPPEVVVETVKTEPIVLTTELPGRTTAKLVADIRPQVNGLILHRFFTEGSDVKAGDPLYQIDPAPFQAALDSAKASLARSEANLPAIRAKAKRLADLAEVQAVSRQDADDAAAALKQVEADIQYWKAMVNTATINLNYTMIKAPISGRIGKSNVTEGQLVAAYQPVALATIQQLDPIYVDVPQSTADLLRLRKRMEEGRLIRNGQSQNTVKLVLEDGSTYTKTGTLQFQDVTVDPTTGSVTLRILFPNPDHTLLPGMFVRAVVIEGKNDAAILVPQQAVMRDPKGNPYALLLTDEGKTRVAPVVIDRCMADKWFISSGLQPGDRIVVEGLQRARPGMPVRVAQQTAAPGPKPEAPVKQQAQTAGTTPSK</sequence>
<dbReference type="EMBL" id="DSUH01000398">
    <property type="protein sequence ID" value="HGU34620.1"/>
    <property type="molecule type" value="Genomic_DNA"/>
</dbReference>
<evidence type="ECO:0000313" key="9">
    <source>
        <dbReference type="EMBL" id="HGU34620.1"/>
    </source>
</evidence>